<dbReference type="GO" id="GO:0051087">
    <property type="term" value="F:protein-folding chaperone binding"/>
    <property type="evidence" value="ECO:0007669"/>
    <property type="project" value="InterPro"/>
</dbReference>
<evidence type="ECO:0000256" key="1">
    <source>
        <dbReference type="SAM" id="Coils"/>
    </source>
</evidence>
<dbReference type="Proteomes" id="UP000494165">
    <property type="component" value="Unassembled WGS sequence"/>
</dbReference>
<comment type="caution">
    <text evidence="2">The sequence shown here is derived from an EMBL/GenBank/DDBJ whole genome shotgun (WGS) entry which is preliminary data.</text>
</comment>
<dbReference type="InterPro" id="IPR037689">
    <property type="entry name" value="BAG2"/>
</dbReference>
<organism evidence="2 3">
    <name type="scientific">Cloeon dipterum</name>
    <dbReference type="NCBI Taxonomy" id="197152"/>
    <lineage>
        <taxon>Eukaryota</taxon>
        <taxon>Metazoa</taxon>
        <taxon>Ecdysozoa</taxon>
        <taxon>Arthropoda</taxon>
        <taxon>Hexapoda</taxon>
        <taxon>Insecta</taxon>
        <taxon>Pterygota</taxon>
        <taxon>Palaeoptera</taxon>
        <taxon>Ephemeroptera</taxon>
        <taxon>Pisciforma</taxon>
        <taxon>Baetidae</taxon>
        <taxon>Cloeon</taxon>
    </lineage>
</organism>
<feature type="coiled-coil region" evidence="1">
    <location>
        <begin position="60"/>
        <end position="87"/>
    </location>
</feature>
<dbReference type="OrthoDB" id="6284251at2759"/>
<keyword evidence="1" id="KW-0175">Coiled coil</keyword>
<gene>
    <name evidence="2" type="ORF">CLODIP_2_CD07357</name>
</gene>
<sequence>MAEKKMETSTFQCEEFKTTFPFASAVEIVEMVSELEVQEDGGNEASNKSREPRGLLLKMLDSLDSDVERLRKNAMDLEDKRETLLGSLDLIRQSHALETISDAEKKEIEEYIETITSRCRTIQIKVDTVRDQQQEESLHSVNSLIDSMVLNLRLDPMGTRGRCLAYLRSFCRCEDDNEILVSIASKLQPMHVDKGFESALLGCTLDDQKLVKRRLRGLLSYIISPQNE</sequence>
<name>A0A8S1DUM9_9INSE</name>
<dbReference type="Gene3D" id="1.20.58.890">
    <property type="match status" value="1"/>
</dbReference>
<dbReference type="PANTHER" id="PTHR12334">
    <property type="entry name" value="BAG FAMILY MOLECULAR CHAPERONE REGULATOR 2"/>
    <property type="match status" value="1"/>
</dbReference>
<dbReference type="GO" id="GO:0000774">
    <property type="term" value="F:adenyl-nucleotide exchange factor activity"/>
    <property type="evidence" value="ECO:0007669"/>
    <property type="project" value="InterPro"/>
</dbReference>
<dbReference type="AlphaFoldDB" id="A0A8S1DUM9"/>
<accession>A0A8S1DUM9</accession>
<reference evidence="2 3" key="1">
    <citation type="submission" date="2020-04" db="EMBL/GenBank/DDBJ databases">
        <authorList>
            <person name="Alioto T."/>
            <person name="Alioto T."/>
            <person name="Gomez Garrido J."/>
        </authorList>
    </citation>
    <scope>NUCLEOTIDE SEQUENCE [LARGE SCALE GENOMIC DNA]</scope>
</reference>
<protein>
    <recommendedName>
        <fullName evidence="4">BAG domain-containing protein</fullName>
    </recommendedName>
</protein>
<dbReference type="PANTHER" id="PTHR12334:SF6">
    <property type="entry name" value="BAG FAMILY MOLECULAR CHAPERONE REGULATOR 2"/>
    <property type="match status" value="1"/>
</dbReference>
<dbReference type="EMBL" id="CADEPI010000438">
    <property type="protein sequence ID" value="CAB3385896.1"/>
    <property type="molecule type" value="Genomic_DNA"/>
</dbReference>
<dbReference type="GO" id="GO:0050821">
    <property type="term" value="P:protein stabilization"/>
    <property type="evidence" value="ECO:0007669"/>
    <property type="project" value="TreeGrafter"/>
</dbReference>
<evidence type="ECO:0000313" key="2">
    <source>
        <dbReference type="EMBL" id="CAB3385896.1"/>
    </source>
</evidence>
<evidence type="ECO:0008006" key="4">
    <source>
        <dbReference type="Google" id="ProtNLM"/>
    </source>
</evidence>
<keyword evidence="3" id="KW-1185">Reference proteome</keyword>
<evidence type="ECO:0000313" key="3">
    <source>
        <dbReference type="Proteomes" id="UP000494165"/>
    </source>
</evidence>
<proteinExistence type="predicted"/>